<dbReference type="EMBL" id="CAJNOO010002316">
    <property type="protein sequence ID" value="CAF1256424.1"/>
    <property type="molecule type" value="Genomic_DNA"/>
</dbReference>
<dbReference type="EMBL" id="CAJNOL010002676">
    <property type="protein sequence ID" value="CAF1521604.1"/>
    <property type="molecule type" value="Genomic_DNA"/>
</dbReference>
<evidence type="ECO:0000313" key="2">
    <source>
        <dbReference type="EMBL" id="CAF1110044.1"/>
    </source>
</evidence>
<dbReference type="Proteomes" id="UP000663870">
    <property type="component" value="Unassembled WGS sequence"/>
</dbReference>
<dbReference type="EMBL" id="CAJNOU010002260">
    <property type="protein sequence ID" value="CAF1305275.1"/>
    <property type="molecule type" value="Genomic_DNA"/>
</dbReference>
<keyword evidence="10" id="KW-1185">Reference proteome</keyword>
<evidence type="ECO:0000313" key="5">
    <source>
        <dbReference type="EMBL" id="CAF1521604.1"/>
    </source>
</evidence>
<sequence length="100" mass="11267">MGCTNSTRKQETDVGRYKHDEKKFQNLFHATTEFDISTSDSENEHVILSMKSINKNNYNNKDKLTKKIDKLSSGLTTTNNNSSTASSSTLIGNRLTKTYV</sequence>
<comment type="caution">
    <text evidence="7">The sequence shown here is derived from an EMBL/GenBank/DDBJ whole genome shotgun (WGS) entry which is preliminary data.</text>
</comment>
<evidence type="ECO:0000313" key="4">
    <source>
        <dbReference type="EMBL" id="CAF1305275.1"/>
    </source>
</evidence>
<dbReference type="Proteomes" id="UP000663864">
    <property type="component" value="Unassembled WGS sequence"/>
</dbReference>
<dbReference type="Proteomes" id="UP000663889">
    <property type="component" value="Unassembled WGS sequence"/>
</dbReference>
<dbReference type="Proteomes" id="UP000663874">
    <property type="component" value="Unassembled WGS sequence"/>
</dbReference>
<protein>
    <submittedName>
        <fullName evidence="7">Uncharacterized protein</fullName>
    </submittedName>
</protein>
<evidence type="ECO:0000313" key="7">
    <source>
        <dbReference type="EMBL" id="CAF3795774.1"/>
    </source>
</evidence>
<proteinExistence type="predicted"/>
<dbReference type="EMBL" id="CAJOAX010000464">
    <property type="protein sequence ID" value="CAF3595910.1"/>
    <property type="molecule type" value="Genomic_DNA"/>
</dbReference>
<dbReference type="EMBL" id="CAJNOT010000921">
    <property type="protein sequence ID" value="CAF1110044.1"/>
    <property type="molecule type" value="Genomic_DNA"/>
</dbReference>
<evidence type="ECO:0000313" key="3">
    <source>
        <dbReference type="EMBL" id="CAF1256424.1"/>
    </source>
</evidence>
<accession>A0A819B4N2</accession>
<name>A0A819B4N2_9BILA</name>
<reference evidence="7" key="1">
    <citation type="submission" date="2021-02" db="EMBL/GenBank/DDBJ databases">
        <authorList>
            <person name="Nowell W R."/>
        </authorList>
    </citation>
    <scope>NUCLEOTIDE SEQUENCE</scope>
</reference>
<gene>
    <name evidence="8" type="ORF">FNK824_LOCUS29592</name>
    <name evidence="7" type="ORF">JBS370_LOCUS15013</name>
    <name evidence="5" type="ORF">JXQ802_LOCUS41622</name>
    <name evidence="6" type="ORF">OTI717_LOCUS6549</name>
    <name evidence="1" type="ORF">PYM288_LOCUS11226</name>
    <name evidence="3" type="ORF">RFH988_LOCUS27447</name>
    <name evidence="4" type="ORF">SEV965_LOCUS26508</name>
    <name evidence="2" type="ORF">ZHD862_LOCUS18063</name>
</gene>
<evidence type="ECO:0000313" key="9">
    <source>
        <dbReference type="Proteomes" id="UP000663836"/>
    </source>
</evidence>
<dbReference type="Proteomes" id="UP000663836">
    <property type="component" value="Unassembled WGS sequence"/>
</dbReference>
<evidence type="ECO:0000313" key="8">
    <source>
        <dbReference type="EMBL" id="CAF4067044.1"/>
    </source>
</evidence>
<organism evidence="7 9">
    <name type="scientific">Rotaria sordida</name>
    <dbReference type="NCBI Taxonomy" id="392033"/>
    <lineage>
        <taxon>Eukaryota</taxon>
        <taxon>Metazoa</taxon>
        <taxon>Spiralia</taxon>
        <taxon>Gnathifera</taxon>
        <taxon>Rotifera</taxon>
        <taxon>Eurotatoria</taxon>
        <taxon>Bdelloidea</taxon>
        <taxon>Philodinida</taxon>
        <taxon>Philodinidae</taxon>
        <taxon>Rotaria</taxon>
    </lineage>
</organism>
<evidence type="ECO:0000313" key="10">
    <source>
        <dbReference type="Proteomes" id="UP000663870"/>
    </source>
</evidence>
<evidence type="ECO:0000313" key="6">
    <source>
        <dbReference type="EMBL" id="CAF3595910.1"/>
    </source>
</evidence>
<dbReference type="EMBL" id="CAJNOH010000186">
    <property type="protein sequence ID" value="CAF0934312.1"/>
    <property type="molecule type" value="Genomic_DNA"/>
</dbReference>
<dbReference type="Proteomes" id="UP000663823">
    <property type="component" value="Unassembled WGS sequence"/>
</dbReference>
<evidence type="ECO:0000313" key="1">
    <source>
        <dbReference type="EMBL" id="CAF0934312.1"/>
    </source>
</evidence>
<dbReference type="EMBL" id="CAJOBD010001402">
    <property type="protein sequence ID" value="CAF3795774.1"/>
    <property type="molecule type" value="Genomic_DNA"/>
</dbReference>
<dbReference type="Proteomes" id="UP000663854">
    <property type="component" value="Unassembled WGS sequence"/>
</dbReference>
<dbReference type="AlphaFoldDB" id="A0A819B4N2"/>
<dbReference type="Proteomes" id="UP000663882">
    <property type="component" value="Unassembled WGS sequence"/>
</dbReference>
<dbReference type="EMBL" id="CAJOBE010008686">
    <property type="protein sequence ID" value="CAF4067044.1"/>
    <property type="molecule type" value="Genomic_DNA"/>
</dbReference>
<dbReference type="OrthoDB" id="10000611at2759"/>